<proteinExistence type="predicted"/>
<evidence type="ECO:0000313" key="9">
    <source>
        <dbReference type="Proteomes" id="UP001501116"/>
    </source>
</evidence>
<reference evidence="9" key="1">
    <citation type="journal article" date="2019" name="Int. J. Syst. Evol. Microbiol.">
        <title>The Global Catalogue of Microorganisms (GCM) 10K type strain sequencing project: providing services to taxonomists for standard genome sequencing and annotation.</title>
        <authorList>
            <consortium name="The Broad Institute Genomics Platform"/>
            <consortium name="The Broad Institute Genome Sequencing Center for Infectious Disease"/>
            <person name="Wu L."/>
            <person name="Ma J."/>
        </authorList>
    </citation>
    <scope>NUCLEOTIDE SEQUENCE [LARGE SCALE GENOMIC DNA]</scope>
    <source>
        <strain evidence="9">JCM 14545</strain>
    </source>
</reference>
<feature type="transmembrane region" description="Helical" evidence="6">
    <location>
        <begin position="161"/>
        <end position="178"/>
    </location>
</feature>
<keyword evidence="9" id="KW-1185">Reference proteome</keyword>
<feature type="transmembrane region" description="Helical" evidence="6">
    <location>
        <begin position="237"/>
        <end position="256"/>
    </location>
</feature>
<evidence type="ECO:0000256" key="5">
    <source>
        <dbReference type="SAM" id="MobiDB-lite"/>
    </source>
</evidence>
<feature type="region of interest" description="Disordered" evidence="5">
    <location>
        <begin position="1"/>
        <end position="21"/>
    </location>
</feature>
<evidence type="ECO:0000313" key="8">
    <source>
        <dbReference type="EMBL" id="GAA1945674.1"/>
    </source>
</evidence>
<dbReference type="Proteomes" id="UP001501116">
    <property type="component" value="Unassembled WGS sequence"/>
</dbReference>
<evidence type="ECO:0000256" key="3">
    <source>
        <dbReference type="ARBA" id="ARBA00022989"/>
    </source>
</evidence>
<dbReference type="RefSeq" id="WP_344414282.1">
    <property type="nucleotide sequence ID" value="NZ_BAAANN010000004.1"/>
</dbReference>
<protein>
    <submittedName>
        <fullName evidence="8">MFS transporter</fullName>
    </submittedName>
</protein>
<organism evidence="8 9">
    <name type="scientific">Amycolatopsis minnesotensis</name>
    <dbReference type="NCBI Taxonomy" id="337894"/>
    <lineage>
        <taxon>Bacteria</taxon>
        <taxon>Bacillati</taxon>
        <taxon>Actinomycetota</taxon>
        <taxon>Actinomycetes</taxon>
        <taxon>Pseudonocardiales</taxon>
        <taxon>Pseudonocardiaceae</taxon>
        <taxon>Amycolatopsis</taxon>
    </lineage>
</organism>
<keyword evidence="3 6" id="KW-1133">Transmembrane helix</keyword>
<name>A0ABP5BKY8_9PSEU</name>
<comment type="caution">
    <text evidence="8">The sequence shown here is derived from an EMBL/GenBank/DDBJ whole genome shotgun (WGS) entry which is preliminary data.</text>
</comment>
<dbReference type="InterPro" id="IPR011701">
    <property type="entry name" value="MFS"/>
</dbReference>
<evidence type="ECO:0000259" key="7">
    <source>
        <dbReference type="PROSITE" id="PS50850"/>
    </source>
</evidence>
<evidence type="ECO:0000256" key="6">
    <source>
        <dbReference type="SAM" id="Phobius"/>
    </source>
</evidence>
<dbReference type="SUPFAM" id="SSF103473">
    <property type="entry name" value="MFS general substrate transporter"/>
    <property type="match status" value="1"/>
</dbReference>
<dbReference type="InterPro" id="IPR020846">
    <property type="entry name" value="MFS_dom"/>
</dbReference>
<gene>
    <name evidence="8" type="ORF">GCM10009754_11850</name>
</gene>
<dbReference type="PROSITE" id="PS50850">
    <property type="entry name" value="MFS"/>
    <property type="match status" value="1"/>
</dbReference>
<feature type="transmembrane region" description="Helical" evidence="6">
    <location>
        <begin position="268"/>
        <end position="287"/>
    </location>
</feature>
<accession>A0ABP5BKY8</accession>
<dbReference type="InterPro" id="IPR036259">
    <property type="entry name" value="MFS_trans_sf"/>
</dbReference>
<dbReference type="EMBL" id="BAAANN010000004">
    <property type="protein sequence ID" value="GAA1945674.1"/>
    <property type="molecule type" value="Genomic_DNA"/>
</dbReference>
<evidence type="ECO:0000256" key="1">
    <source>
        <dbReference type="ARBA" id="ARBA00004651"/>
    </source>
</evidence>
<dbReference type="Gene3D" id="1.20.1250.20">
    <property type="entry name" value="MFS general substrate transporter like domains"/>
    <property type="match status" value="1"/>
</dbReference>
<evidence type="ECO:0000256" key="2">
    <source>
        <dbReference type="ARBA" id="ARBA00022692"/>
    </source>
</evidence>
<feature type="transmembrane region" description="Helical" evidence="6">
    <location>
        <begin position="184"/>
        <end position="207"/>
    </location>
</feature>
<dbReference type="PANTHER" id="PTHR23518:SF2">
    <property type="entry name" value="MAJOR FACILITATOR SUPERFAMILY TRANSPORTER"/>
    <property type="match status" value="1"/>
</dbReference>
<dbReference type="Pfam" id="PF07690">
    <property type="entry name" value="MFS_1"/>
    <property type="match status" value="1"/>
</dbReference>
<feature type="transmembrane region" description="Helical" evidence="6">
    <location>
        <begin position="390"/>
        <end position="408"/>
    </location>
</feature>
<comment type="subcellular location">
    <subcellularLocation>
        <location evidence="1">Cell membrane</location>
        <topology evidence="1">Multi-pass membrane protein</topology>
    </subcellularLocation>
</comment>
<keyword evidence="4 6" id="KW-0472">Membrane</keyword>
<evidence type="ECO:0000256" key="4">
    <source>
        <dbReference type="ARBA" id="ARBA00023136"/>
    </source>
</evidence>
<dbReference type="CDD" id="cd17370">
    <property type="entry name" value="MFS_MJ1317_like"/>
    <property type="match status" value="1"/>
</dbReference>
<feature type="domain" description="Major facilitator superfamily (MFS) profile" evidence="7">
    <location>
        <begin position="28"/>
        <end position="414"/>
    </location>
</feature>
<feature type="transmembrane region" description="Helical" evidence="6">
    <location>
        <begin position="299"/>
        <end position="317"/>
    </location>
</feature>
<dbReference type="PANTHER" id="PTHR23518">
    <property type="entry name" value="C-METHYLTRANSFERASE"/>
    <property type="match status" value="1"/>
</dbReference>
<keyword evidence="2 6" id="KW-0812">Transmembrane</keyword>
<sequence>MYLTSRAAPERSTSGEGHTRGTGKLPATVFALGSVSLLTDVSAEMITAFLPVYLLYTLQLGYVQFGLLDGLYNGATALLRLAGGYVSDKLNRPKLVALIGYGTSAATKLAFPLAGASGAGIGGVLAADRAGKGLRTAPRDALISLSTPPSRLGRAFGVHRSMDTVGALIGPLVTFWIMRDLGTGPTPVFVVSFCFALLGLIVLATFVRERRPSAAPRPAVSLKACARLLKDRGIRRMTYAAGLLGLATISDAFVFVVVQKSTGVGLDVLPLLPLGTALVFLLAAIPLGRLADRWGRWRVFFAGHVALLGVYAVLLAPGGGVPMLALALLLHGLFYAATDGVLMAYAGPLVPEELRASGLAVVQTGQAVARLLSSVVFGLLLASFAMSTAVTIVLCAFVVALGGAALLVRAREATS</sequence>